<evidence type="ECO:0000256" key="2">
    <source>
        <dbReference type="ARBA" id="ARBA00022679"/>
    </source>
</evidence>
<dbReference type="Gene3D" id="3.40.50.2000">
    <property type="entry name" value="Glycogen Phosphorylase B"/>
    <property type="match status" value="1"/>
</dbReference>
<protein>
    <recommendedName>
        <fullName evidence="5">O-GlcNAc transferase C-terminal domain-containing protein</fullName>
    </recommendedName>
</protein>
<keyword evidence="3" id="KW-0677">Repeat</keyword>
<dbReference type="GO" id="GO:0016757">
    <property type="term" value="F:glycosyltransferase activity"/>
    <property type="evidence" value="ECO:0007669"/>
    <property type="project" value="TreeGrafter"/>
</dbReference>
<evidence type="ECO:0000256" key="3">
    <source>
        <dbReference type="ARBA" id="ARBA00022737"/>
    </source>
</evidence>
<dbReference type="PANTHER" id="PTHR44998">
    <property type="match status" value="1"/>
</dbReference>
<reference evidence="6" key="1">
    <citation type="journal article" date="2020" name="Nature">
        <title>Giant virus diversity and host interactions through global metagenomics.</title>
        <authorList>
            <person name="Schulz F."/>
            <person name="Roux S."/>
            <person name="Paez-Espino D."/>
            <person name="Jungbluth S."/>
            <person name="Walsh D.A."/>
            <person name="Denef V.J."/>
            <person name="McMahon K.D."/>
            <person name="Konstantinidis K.T."/>
            <person name="Eloe-Fadrosh E.A."/>
            <person name="Kyrpides N.C."/>
            <person name="Woyke T."/>
        </authorList>
    </citation>
    <scope>NUCLEOTIDE SEQUENCE</scope>
    <source>
        <strain evidence="6">GVMAG-M-3300023184-13</strain>
    </source>
</reference>
<sequence length="654" mass="75704">MSILNNYFQNMQINALINYSRTHIYNYIHKKCELTDDEKKLKIKIVFKQLVTQIRAVAASCNELDRFNTPMAFLFQYLRETIIQLIANMLPLNEKITVESLKHTCSLEANILLYRHLIELEAKDTMLWLLFQVPYYNESQQSINVYRDVYIKTIDWVLSLKTLPKFTESEFIFASNETCLPYGASYHNCNNVTLLSKYSQLLRAICPWLTAFSPSLAKKFFTSRQIMHIPQQTTQYPTQYPPLKNTQYIPTEPSRPQQPFPASHGKLPTDPPLSPKSLCFISDSLATDSSVLRDRIAIVGKLDRSRFNVFFASFIPFKNIKGSVAKTFMNKIKANYIHLGADITSARSILEPYEFNIIVYLDLGMKLLPTLLAYSRIAPVQITTWGHSETSGIDTIDYFISSKWFEMPEDSTTSRSRSTSTYSEQLIKMNSLSTYYISPHLLFVTNNVEYQQGRKRVKSRTELGFKKDDHIYCCLQTFYKFNVDFELALSKIVDLDPNAVILLSNTFPFCKSHLLRILKQFGERKIAQLKWYGSLEKDEFLNLVAISDVCLDPFPFGGCNTSYDAFDYNIPVITWPSEYLHGRFTHGLYWKMGLENCECIATSREEYVKLAVAMSINEKLRHKMNRNIEMKKSEIFQEKESVDEWCCVLESLAG</sequence>
<keyword evidence="2" id="KW-0808">Transferase</keyword>
<dbReference type="PANTHER" id="PTHR44998:SF1">
    <property type="entry name" value="UDP-N-ACETYLGLUCOSAMINE--PEPTIDE N-ACETYLGLUCOSAMINYLTRANSFERASE 110 KDA SUBUNIT"/>
    <property type="match status" value="1"/>
</dbReference>
<keyword evidence="4" id="KW-0802">TPR repeat</keyword>
<evidence type="ECO:0000256" key="4">
    <source>
        <dbReference type="ARBA" id="ARBA00022803"/>
    </source>
</evidence>
<dbReference type="AlphaFoldDB" id="A0A6C0HMK5"/>
<comment type="pathway">
    <text evidence="1">Protein modification; protein glycosylation.</text>
</comment>
<dbReference type="EMBL" id="MN739986">
    <property type="protein sequence ID" value="QHT81600.1"/>
    <property type="molecule type" value="Genomic_DNA"/>
</dbReference>
<feature type="domain" description="O-GlcNAc transferase C-terminal" evidence="5">
    <location>
        <begin position="456"/>
        <end position="639"/>
    </location>
</feature>
<name>A0A6C0HMK5_9ZZZZ</name>
<dbReference type="Pfam" id="PF13844">
    <property type="entry name" value="Glyco_transf_41"/>
    <property type="match status" value="1"/>
</dbReference>
<evidence type="ECO:0000256" key="1">
    <source>
        <dbReference type="ARBA" id="ARBA00004922"/>
    </source>
</evidence>
<dbReference type="GO" id="GO:0006493">
    <property type="term" value="P:protein O-linked glycosylation"/>
    <property type="evidence" value="ECO:0007669"/>
    <property type="project" value="TreeGrafter"/>
</dbReference>
<dbReference type="InterPro" id="IPR029489">
    <property type="entry name" value="OGT/SEC/SPY_C"/>
</dbReference>
<evidence type="ECO:0000259" key="5">
    <source>
        <dbReference type="Pfam" id="PF13844"/>
    </source>
</evidence>
<organism evidence="6">
    <name type="scientific">viral metagenome</name>
    <dbReference type="NCBI Taxonomy" id="1070528"/>
    <lineage>
        <taxon>unclassified sequences</taxon>
        <taxon>metagenomes</taxon>
        <taxon>organismal metagenomes</taxon>
    </lineage>
</organism>
<accession>A0A6C0HMK5</accession>
<evidence type="ECO:0000313" key="6">
    <source>
        <dbReference type="EMBL" id="QHT81600.1"/>
    </source>
</evidence>
<proteinExistence type="predicted"/>
<dbReference type="Gene3D" id="3.40.50.11380">
    <property type="match status" value="1"/>
</dbReference>